<evidence type="ECO:0000256" key="3">
    <source>
        <dbReference type="ARBA" id="ARBA00022679"/>
    </source>
</evidence>
<dbReference type="EMBL" id="WWCN01000002">
    <property type="protein sequence ID" value="MYM21740.1"/>
    <property type="molecule type" value="Genomic_DNA"/>
</dbReference>
<evidence type="ECO:0000256" key="1">
    <source>
        <dbReference type="ARBA" id="ARBA00008361"/>
    </source>
</evidence>
<accession>A0A6L8K3G2</accession>
<dbReference type="Proteomes" id="UP000479335">
    <property type="component" value="Unassembled WGS sequence"/>
</dbReference>
<keyword evidence="3 5" id="KW-0808">Transferase</keyword>
<dbReference type="RefSeq" id="WP_161005253.1">
    <property type="nucleotide sequence ID" value="NZ_WWCN01000002.1"/>
</dbReference>
<dbReference type="InterPro" id="IPR029063">
    <property type="entry name" value="SAM-dependent_MTases_sf"/>
</dbReference>
<dbReference type="PANTHER" id="PTHR44942:SF4">
    <property type="entry name" value="METHYLTRANSFERASE TYPE 11 DOMAIN-CONTAINING PROTEIN"/>
    <property type="match status" value="1"/>
</dbReference>
<organism evidence="5 6">
    <name type="scientific">Duganella flavida</name>
    <dbReference type="NCBI Taxonomy" id="2692175"/>
    <lineage>
        <taxon>Bacteria</taxon>
        <taxon>Pseudomonadati</taxon>
        <taxon>Pseudomonadota</taxon>
        <taxon>Betaproteobacteria</taxon>
        <taxon>Burkholderiales</taxon>
        <taxon>Oxalobacteraceae</taxon>
        <taxon>Telluria group</taxon>
        <taxon>Duganella</taxon>
    </lineage>
</organism>
<comment type="caution">
    <text evidence="5">The sequence shown here is derived from an EMBL/GenBank/DDBJ whole genome shotgun (WGS) entry which is preliminary data.</text>
</comment>
<evidence type="ECO:0000259" key="4">
    <source>
        <dbReference type="Pfam" id="PF08241"/>
    </source>
</evidence>
<dbReference type="InterPro" id="IPR051052">
    <property type="entry name" value="Diverse_substrate_MTase"/>
</dbReference>
<dbReference type="SUPFAM" id="SSF53335">
    <property type="entry name" value="S-adenosyl-L-methionine-dependent methyltransferases"/>
    <property type="match status" value="1"/>
</dbReference>
<comment type="similarity">
    <text evidence="1">Belongs to the methyltransferase superfamily.</text>
</comment>
<dbReference type="InterPro" id="IPR013216">
    <property type="entry name" value="Methyltransf_11"/>
</dbReference>
<dbReference type="GO" id="GO:0032259">
    <property type="term" value="P:methylation"/>
    <property type="evidence" value="ECO:0007669"/>
    <property type="project" value="UniProtKB-KW"/>
</dbReference>
<dbReference type="Gene3D" id="3.40.50.150">
    <property type="entry name" value="Vaccinia Virus protein VP39"/>
    <property type="match status" value="1"/>
</dbReference>
<dbReference type="AlphaFoldDB" id="A0A6L8K3G2"/>
<proteinExistence type="inferred from homology"/>
<name>A0A6L8K3G2_9BURK</name>
<protein>
    <submittedName>
        <fullName evidence="5">Methyltransferase domain-containing protein</fullName>
    </submittedName>
</protein>
<dbReference type="Pfam" id="PF08241">
    <property type="entry name" value="Methyltransf_11"/>
    <property type="match status" value="1"/>
</dbReference>
<reference evidence="5 6" key="1">
    <citation type="submission" date="2019-12" db="EMBL/GenBank/DDBJ databases">
        <title>Novel species isolated from a subtropical stream in China.</title>
        <authorList>
            <person name="Lu H."/>
        </authorList>
    </citation>
    <scope>NUCLEOTIDE SEQUENCE [LARGE SCALE GENOMIC DNA]</scope>
    <source>
        <strain evidence="5 6">FT135W</strain>
    </source>
</reference>
<keyword evidence="2 5" id="KW-0489">Methyltransferase</keyword>
<dbReference type="PANTHER" id="PTHR44942">
    <property type="entry name" value="METHYLTRANSF_11 DOMAIN-CONTAINING PROTEIN"/>
    <property type="match status" value="1"/>
</dbReference>
<dbReference type="CDD" id="cd02440">
    <property type="entry name" value="AdoMet_MTases"/>
    <property type="match status" value="1"/>
</dbReference>
<evidence type="ECO:0000313" key="5">
    <source>
        <dbReference type="EMBL" id="MYM21740.1"/>
    </source>
</evidence>
<feature type="domain" description="Methyltransferase type 11" evidence="4">
    <location>
        <begin position="47"/>
        <end position="143"/>
    </location>
</feature>
<evidence type="ECO:0000313" key="6">
    <source>
        <dbReference type="Proteomes" id="UP000479335"/>
    </source>
</evidence>
<gene>
    <name evidence="5" type="ORF">GTP46_03630</name>
</gene>
<dbReference type="GO" id="GO:0008757">
    <property type="term" value="F:S-adenosylmethionine-dependent methyltransferase activity"/>
    <property type="evidence" value="ECO:0007669"/>
    <property type="project" value="InterPro"/>
</dbReference>
<evidence type="ECO:0000256" key="2">
    <source>
        <dbReference type="ARBA" id="ARBA00022603"/>
    </source>
</evidence>
<keyword evidence="6" id="KW-1185">Reference proteome</keyword>
<sequence length="258" mass="28489">MQQQAVVAQQFGNTASAYLTSSVHAQGADLVKLREMAAALPKRPVVLDLGCGAGHASFAVAPVAESVTAFDLSPEMLAVVAGAVQERGLQNISTQQGNVASLPFDDASFCMVVTRFSAHHWLDVPAALREVKRVLKARGVLAIIDITASEAPLHDTTLQAVELLRDASHVRDYRPSEWQQMLSDAGFKAERIEDWKLEMKFDDWTARMRTPAERVTAIRSLFRTAPEETRHYFAVQADDSFTIDSTLFRAKHDFGDIY</sequence>